<organism evidence="3 4">
    <name type="scientific">Alistipes indistinctus YIT 12060</name>
    <dbReference type="NCBI Taxonomy" id="742725"/>
    <lineage>
        <taxon>Bacteria</taxon>
        <taxon>Pseudomonadati</taxon>
        <taxon>Bacteroidota</taxon>
        <taxon>Bacteroidia</taxon>
        <taxon>Bacteroidales</taxon>
        <taxon>Rikenellaceae</taxon>
        <taxon>Alistipes</taxon>
    </lineage>
</organism>
<protein>
    <recommendedName>
        <fullName evidence="2">Peptidase S9 prolyl oligopeptidase catalytic domain-containing protein</fullName>
    </recommendedName>
</protein>
<dbReference type="InterPro" id="IPR029058">
    <property type="entry name" value="AB_hydrolase_fold"/>
</dbReference>
<dbReference type="PATRIC" id="fig|742725.3.peg.897"/>
<evidence type="ECO:0000313" key="4">
    <source>
        <dbReference type="Proteomes" id="UP000006008"/>
    </source>
</evidence>
<dbReference type="AlphaFoldDB" id="G5H701"/>
<dbReference type="RefSeq" id="WP_009133650.1">
    <property type="nucleotide sequence ID" value="NZ_CP102250.1"/>
</dbReference>
<dbReference type="Gene3D" id="3.40.50.1820">
    <property type="entry name" value="alpha/beta hydrolase"/>
    <property type="match status" value="1"/>
</dbReference>
<dbReference type="InterPro" id="IPR001375">
    <property type="entry name" value="Peptidase_S9_cat"/>
</dbReference>
<dbReference type="PANTHER" id="PTHR48081">
    <property type="entry name" value="AB HYDROLASE SUPERFAMILY PROTEIN C4A8.06C"/>
    <property type="match status" value="1"/>
</dbReference>
<evidence type="ECO:0000256" key="1">
    <source>
        <dbReference type="ARBA" id="ARBA00022801"/>
    </source>
</evidence>
<dbReference type="InterPro" id="IPR050300">
    <property type="entry name" value="GDXG_lipolytic_enzyme"/>
</dbReference>
<keyword evidence="4" id="KW-1185">Reference proteome</keyword>
<keyword evidence="1" id="KW-0378">Hydrolase</keyword>
<dbReference type="SUPFAM" id="SSF53474">
    <property type="entry name" value="alpha/beta-Hydrolases"/>
    <property type="match status" value="1"/>
</dbReference>
<evidence type="ECO:0000313" key="3">
    <source>
        <dbReference type="EMBL" id="EHB92640.1"/>
    </source>
</evidence>
<dbReference type="PANTHER" id="PTHR48081:SF6">
    <property type="entry name" value="PEPTIDASE S9 PROLYL OLIGOPEPTIDASE CATALYTIC DOMAIN-CONTAINING PROTEIN"/>
    <property type="match status" value="1"/>
</dbReference>
<dbReference type="GeneID" id="92816141"/>
<dbReference type="Proteomes" id="UP000006008">
    <property type="component" value="Unassembled WGS sequence"/>
</dbReference>
<comment type="caution">
    <text evidence="3">The sequence shown here is derived from an EMBL/GenBank/DDBJ whole genome shotgun (WGS) entry which is preliminary data.</text>
</comment>
<name>G5H701_9BACT</name>
<proteinExistence type="predicted"/>
<dbReference type="OrthoDB" id="9796689at2"/>
<dbReference type="STRING" id="742725.HMPREF9450_00844"/>
<feature type="domain" description="Peptidase S9 prolyl oligopeptidase catalytic" evidence="2">
    <location>
        <begin position="131"/>
        <end position="279"/>
    </location>
</feature>
<reference evidence="3 4" key="1">
    <citation type="submission" date="2011-08" db="EMBL/GenBank/DDBJ databases">
        <title>The Genome Sequence of Alistipes indistinctus YIT 12060.</title>
        <authorList>
            <consortium name="The Broad Institute Genome Sequencing Platform"/>
            <person name="Earl A."/>
            <person name="Ward D."/>
            <person name="Feldgarden M."/>
            <person name="Gevers D."/>
            <person name="Morotomi M."/>
            <person name="Young S.K."/>
            <person name="Zeng Q."/>
            <person name="Gargeya S."/>
            <person name="Fitzgerald M."/>
            <person name="Haas B."/>
            <person name="Abouelleil A."/>
            <person name="Alvarado L."/>
            <person name="Arachchi H.M."/>
            <person name="Berlin A."/>
            <person name="Brown A."/>
            <person name="Chapman S.B."/>
            <person name="Chen Z."/>
            <person name="Dunbar C."/>
            <person name="Freedman E."/>
            <person name="Gearin G."/>
            <person name="Gellesch M."/>
            <person name="Goldberg J."/>
            <person name="Griggs A."/>
            <person name="Gujja S."/>
            <person name="Heiman D."/>
            <person name="Howarth C."/>
            <person name="Larson L."/>
            <person name="Lui A."/>
            <person name="MacDonald P.J.P."/>
            <person name="Montmayeur A."/>
            <person name="Murphy C."/>
            <person name="Neiman D."/>
            <person name="Pearson M."/>
            <person name="Priest M."/>
            <person name="Roberts A."/>
            <person name="Saif S."/>
            <person name="Shea T."/>
            <person name="Shenoy N."/>
            <person name="Sisk P."/>
            <person name="Stolte C."/>
            <person name="Sykes S."/>
            <person name="Wortman J."/>
            <person name="Nusbaum C."/>
            <person name="Birren B."/>
        </authorList>
    </citation>
    <scope>NUCLEOTIDE SEQUENCE [LARGE SCALE GENOMIC DNA]</scope>
    <source>
        <strain evidence="3 4">YIT 12060</strain>
    </source>
</reference>
<dbReference type="HOGENOM" id="CLU_012494_5_1_10"/>
<dbReference type="GO" id="GO:0016787">
    <property type="term" value="F:hydrolase activity"/>
    <property type="evidence" value="ECO:0007669"/>
    <property type="project" value="UniProtKB-KW"/>
</dbReference>
<evidence type="ECO:0000259" key="2">
    <source>
        <dbReference type="Pfam" id="PF00326"/>
    </source>
</evidence>
<dbReference type="eggNOG" id="COG0657">
    <property type="taxonomic scope" value="Bacteria"/>
</dbReference>
<dbReference type="EMBL" id="ADLD01000009">
    <property type="protein sequence ID" value="EHB92640.1"/>
    <property type="molecule type" value="Genomic_DNA"/>
</dbReference>
<dbReference type="Pfam" id="PF00326">
    <property type="entry name" value="Peptidase_S9"/>
    <property type="match status" value="1"/>
</dbReference>
<sequence length="300" mass="33064">MKNSIRTAVIICFAFLGALPLRGQELSLEIPLWATPPTENNGLTGPETKVGSKGFTANVSYPVLKVYRADAARNTGTAVLIAPGGGYGALAMRQEGDPFAAWLAGQGITGVVLKYRMPNGHHRIPLEDAKQGMRLIREHAREWQIDTARIGVMGFSAGGHLAATLLTRYEATSRPAFGILFYPVISFDDRWAHRGSVQNLLGADSTETMKTYYSNELQVTPQTPPTLLLLSNNDGTVKPRNSIMFYEALRENRVLTALYIFPSGGHGWGFRDTFAYHEIMKTLILQWIAELWPEQASAPK</sequence>
<gene>
    <name evidence="3" type="ORF">HMPREF9450_00844</name>
</gene>
<accession>G5H701</accession>